<name>A0A162M1F4_9PROT</name>
<dbReference type="Proteomes" id="UP000075787">
    <property type="component" value="Unassembled WGS sequence"/>
</dbReference>
<dbReference type="Pfam" id="PF01738">
    <property type="entry name" value="DLH"/>
    <property type="match status" value="1"/>
</dbReference>
<evidence type="ECO:0000259" key="1">
    <source>
        <dbReference type="Pfam" id="PF01738"/>
    </source>
</evidence>
<proteinExistence type="predicted"/>
<dbReference type="AlphaFoldDB" id="A0A162M1F4"/>
<dbReference type="GeneID" id="97240122"/>
<dbReference type="InterPro" id="IPR029058">
    <property type="entry name" value="AB_hydrolase_fold"/>
</dbReference>
<dbReference type="SUPFAM" id="SSF53474">
    <property type="entry name" value="alpha/beta-Hydrolases"/>
    <property type="match status" value="1"/>
</dbReference>
<dbReference type="PANTHER" id="PTHR46623:SF6">
    <property type="entry name" value="ALPHA_BETA-HYDROLASES SUPERFAMILY PROTEIN"/>
    <property type="match status" value="1"/>
</dbReference>
<protein>
    <recommendedName>
        <fullName evidence="1">Dienelactone hydrolase domain-containing protein</fullName>
    </recommendedName>
</protein>
<dbReference type="EMBL" id="LPZR01000003">
    <property type="protein sequence ID" value="KYO57791.1"/>
    <property type="molecule type" value="Genomic_DNA"/>
</dbReference>
<accession>A0A162M1F4</accession>
<dbReference type="PANTHER" id="PTHR46623">
    <property type="entry name" value="CARBOXYMETHYLENEBUTENOLIDASE-RELATED"/>
    <property type="match status" value="1"/>
</dbReference>
<dbReference type="GO" id="GO:0016787">
    <property type="term" value="F:hydrolase activity"/>
    <property type="evidence" value="ECO:0007669"/>
    <property type="project" value="InterPro"/>
</dbReference>
<dbReference type="OrthoDB" id="9771666at2"/>
<dbReference type="InterPro" id="IPR002925">
    <property type="entry name" value="Dienelactn_hydro"/>
</dbReference>
<gene>
    <name evidence="2" type="ORF">AUP44_18760</name>
</gene>
<dbReference type="Gene3D" id="3.40.50.1820">
    <property type="entry name" value="alpha/beta hydrolase"/>
    <property type="match status" value="1"/>
</dbReference>
<feature type="domain" description="Dienelactone hydrolase" evidence="1">
    <location>
        <begin position="15"/>
        <end position="226"/>
    </location>
</feature>
<evidence type="ECO:0000313" key="2">
    <source>
        <dbReference type="EMBL" id="KYO57791.1"/>
    </source>
</evidence>
<dbReference type="InterPro" id="IPR051049">
    <property type="entry name" value="Dienelactone_hydrolase-like"/>
</dbReference>
<reference evidence="2 3" key="1">
    <citation type="submission" date="2015-12" db="EMBL/GenBank/DDBJ databases">
        <title>Genome sequence of Tistrella mobilis MCCC 1A02139.</title>
        <authorList>
            <person name="Lu L."/>
            <person name="Lai Q."/>
            <person name="Shao Z."/>
            <person name="Qian P."/>
        </authorList>
    </citation>
    <scope>NUCLEOTIDE SEQUENCE [LARGE SCALE GENOMIC DNA]</scope>
    <source>
        <strain evidence="2 3">MCCC 1A02139</strain>
    </source>
</reference>
<dbReference type="RefSeq" id="WP_062761170.1">
    <property type="nucleotide sequence ID" value="NZ_CP121045.1"/>
</dbReference>
<organism evidence="2 3">
    <name type="scientific">Tistrella mobilis</name>
    <dbReference type="NCBI Taxonomy" id="171437"/>
    <lineage>
        <taxon>Bacteria</taxon>
        <taxon>Pseudomonadati</taxon>
        <taxon>Pseudomonadota</taxon>
        <taxon>Alphaproteobacteria</taxon>
        <taxon>Geminicoccales</taxon>
        <taxon>Geminicoccaceae</taxon>
        <taxon>Tistrella</taxon>
    </lineage>
</organism>
<evidence type="ECO:0000313" key="3">
    <source>
        <dbReference type="Proteomes" id="UP000075787"/>
    </source>
</evidence>
<comment type="caution">
    <text evidence="2">The sequence shown here is derived from an EMBL/GenBank/DDBJ whole genome shotgun (WGS) entry which is preliminary data.</text>
</comment>
<sequence length="236" mass="25310">MGEFIRLDAATGTSISAWHATPRQPARAGLVVLQEIFGVNAHIRGVADRLALPGYEVVAPALFDRVAPDTELGYGPEDLKRGIELKGQVPDDEALTYVAAAVDRLRARHGAAFPVGVVGFCWGGSLAYLAAAKLSIDAAVSYYGGQVPKYLDEGIKPVAPLLVHLGGRDGHIPAGPTADKLRVTAPGAEIYVHPQAGHGFNCEARPDYRPEEARYAMEVTLRFLDRRLSGPRRPPI</sequence>